<organism evidence="1 2">
    <name type="scientific">Lentilactobacillus parafarraginis DSM 18390 = JCM 14109</name>
    <dbReference type="NCBI Taxonomy" id="1423786"/>
    <lineage>
        <taxon>Bacteria</taxon>
        <taxon>Bacillati</taxon>
        <taxon>Bacillota</taxon>
        <taxon>Bacilli</taxon>
        <taxon>Lactobacillales</taxon>
        <taxon>Lactobacillaceae</taxon>
        <taxon>Lentilactobacillus</taxon>
    </lineage>
</organism>
<dbReference type="NCBIfam" id="TIGR01484">
    <property type="entry name" value="HAD-SF-IIB"/>
    <property type="match status" value="1"/>
</dbReference>
<comment type="caution">
    <text evidence="1">The sequence shown here is derived from an EMBL/GenBank/DDBJ whole genome shotgun (WGS) entry which is preliminary data.</text>
</comment>
<reference evidence="1 2" key="1">
    <citation type="journal article" date="2015" name="Genome Announc.">
        <title>Expanding the biotechnology potential of lactobacilli through comparative genomics of 213 strains and associated genera.</title>
        <authorList>
            <person name="Sun Z."/>
            <person name="Harris H.M."/>
            <person name="McCann A."/>
            <person name="Guo C."/>
            <person name="Argimon S."/>
            <person name="Zhang W."/>
            <person name="Yang X."/>
            <person name="Jeffery I.B."/>
            <person name="Cooney J.C."/>
            <person name="Kagawa T.F."/>
            <person name="Liu W."/>
            <person name="Song Y."/>
            <person name="Salvetti E."/>
            <person name="Wrobel A."/>
            <person name="Rasinkangas P."/>
            <person name="Parkhill J."/>
            <person name="Rea M.C."/>
            <person name="O'Sullivan O."/>
            <person name="Ritari J."/>
            <person name="Douillard F.P."/>
            <person name="Paul Ross R."/>
            <person name="Yang R."/>
            <person name="Briner A.E."/>
            <person name="Felis G.E."/>
            <person name="de Vos W.M."/>
            <person name="Barrangou R."/>
            <person name="Klaenhammer T.R."/>
            <person name="Caufield P.W."/>
            <person name="Cui Y."/>
            <person name="Zhang H."/>
            <person name="O'Toole P.W."/>
        </authorList>
    </citation>
    <scope>NUCLEOTIDE SEQUENCE [LARGE SCALE GENOMIC DNA]</scope>
    <source>
        <strain evidence="1 2">DSM 18390</strain>
    </source>
</reference>
<accession>A0A0R1YR20</accession>
<keyword evidence="1" id="KW-0378">Hydrolase</keyword>
<dbReference type="InterPro" id="IPR036412">
    <property type="entry name" value="HAD-like_sf"/>
</dbReference>
<proteinExistence type="predicted"/>
<dbReference type="RefSeq" id="WP_054733346.1">
    <property type="nucleotide sequence ID" value="NZ_AZFZ01000011.1"/>
</dbReference>
<gene>
    <name evidence="1" type="ORF">FD47_GL000248</name>
</gene>
<dbReference type="SUPFAM" id="SSF56784">
    <property type="entry name" value="HAD-like"/>
    <property type="match status" value="1"/>
</dbReference>
<dbReference type="InterPro" id="IPR006379">
    <property type="entry name" value="HAD-SF_hydro_IIB"/>
</dbReference>
<dbReference type="AlphaFoldDB" id="A0A0R1YR20"/>
<dbReference type="PATRIC" id="fig|1423786.4.peg.251"/>
<dbReference type="PANTHER" id="PTHR10000:SF53">
    <property type="entry name" value="5-AMINO-6-(5-PHOSPHO-D-RIBITYLAMINO)URACIL PHOSPHATASE YBJI-RELATED"/>
    <property type="match status" value="1"/>
</dbReference>
<sequence length="261" mass="29520">MKVVFDIDGTISFDGHHIDDQIVSQINQLPIDRHQLVFASARPIRDLLPIVGEFADTALIGGNGAIVSQGGDIRVIRPIPTENFELVKQLIARYGLDYVIDDKWNYAARVQQESPIRKQLDPGHLAQNVDLRTITQPIKMILLNLKERQLAEISQALRRRTTLAIVEHRGEHNIDLTAAGINKYTTFQILFPHEKFIAFGNDDNDRQLLQHAERSVWIGSQSKANQADIQTDYRYPAAVSGVLSALHEIDQWLISENSQFL</sequence>
<dbReference type="Gene3D" id="3.30.1240.10">
    <property type="match status" value="1"/>
</dbReference>
<name>A0A0R1YR20_9LACO</name>
<dbReference type="Proteomes" id="UP000051010">
    <property type="component" value="Unassembled WGS sequence"/>
</dbReference>
<dbReference type="InterPro" id="IPR023214">
    <property type="entry name" value="HAD_sf"/>
</dbReference>
<dbReference type="GO" id="GO:0005829">
    <property type="term" value="C:cytosol"/>
    <property type="evidence" value="ECO:0007669"/>
    <property type="project" value="TreeGrafter"/>
</dbReference>
<dbReference type="Gene3D" id="3.40.50.1000">
    <property type="entry name" value="HAD superfamily/HAD-like"/>
    <property type="match status" value="1"/>
</dbReference>
<evidence type="ECO:0000313" key="2">
    <source>
        <dbReference type="Proteomes" id="UP000051010"/>
    </source>
</evidence>
<dbReference type="PANTHER" id="PTHR10000">
    <property type="entry name" value="PHOSPHOSERINE PHOSPHATASE"/>
    <property type="match status" value="1"/>
</dbReference>
<dbReference type="Pfam" id="PF08282">
    <property type="entry name" value="Hydrolase_3"/>
    <property type="match status" value="1"/>
</dbReference>
<dbReference type="GO" id="GO:0000287">
    <property type="term" value="F:magnesium ion binding"/>
    <property type="evidence" value="ECO:0007669"/>
    <property type="project" value="TreeGrafter"/>
</dbReference>
<dbReference type="GO" id="GO:0016791">
    <property type="term" value="F:phosphatase activity"/>
    <property type="evidence" value="ECO:0007669"/>
    <property type="project" value="TreeGrafter"/>
</dbReference>
<protein>
    <submittedName>
        <fullName evidence="1">HAD hydrolase, family IIB</fullName>
    </submittedName>
</protein>
<evidence type="ECO:0000313" key="1">
    <source>
        <dbReference type="EMBL" id="KRM44610.1"/>
    </source>
</evidence>
<dbReference type="EMBL" id="AZFZ01000011">
    <property type="protein sequence ID" value="KRM44610.1"/>
    <property type="molecule type" value="Genomic_DNA"/>
</dbReference>